<evidence type="ECO:0000313" key="2">
    <source>
        <dbReference type="EMBL" id="KAF9547128.1"/>
    </source>
</evidence>
<dbReference type="EMBL" id="JAAAXW010000046">
    <property type="protein sequence ID" value="KAF9547128.1"/>
    <property type="molecule type" value="Genomic_DNA"/>
</dbReference>
<dbReference type="Proteomes" id="UP000723463">
    <property type="component" value="Unassembled WGS sequence"/>
</dbReference>
<protein>
    <submittedName>
        <fullName evidence="2">Uncharacterized protein</fullName>
    </submittedName>
</protein>
<evidence type="ECO:0000313" key="3">
    <source>
        <dbReference type="Proteomes" id="UP000723463"/>
    </source>
</evidence>
<gene>
    <name evidence="2" type="ORF">EC957_008808</name>
</gene>
<comment type="caution">
    <text evidence="2">The sequence shown here is derived from an EMBL/GenBank/DDBJ whole genome shotgun (WGS) entry which is preliminary data.</text>
</comment>
<keyword evidence="3" id="KW-1185">Reference proteome</keyword>
<feature type="region of interest" description="Disordered" evidence="1">
    <location>
        <begin position="45"/>
        <end position="80"/>
    </location>
</feature>
<name>A0A9P6K4Y5_9FUNG</name>
<dbReference type="AlphaFoldDB" id="A0A9P6K4Y5"/>
<reference evidence="2" key="1">
    <citation type="journal article" date="2020" name="Fungal Divers.">
        <title>Resolving the Mortierellaceae phylogeny through synthesis of multi-gene phylogenetics and phylogenomics.</title>
        <authorList>
            <person name="Vandepol N."/>
            <person name="Liber J."/>
            <person name="Desiro A."/>
            <person name="Na H."/>
            <person name="Kennedy M."/>
            <person name="Barry K."/>
            <person name="Grigoriev I.V."/>
            <person name="Miller A.N."/>
            <person name="O'Donnell K."/>
            <person name="Stajich J.E."/>
            <person name="Bonito G."/>
        </authorList>
    </citation>
    <scope>NUCLEOTIDE SEQUENCE</scope>
    <source>
        <strain evidence="2">NRRL 2591</strain>
    </source>
</reference>
<accession>A0A9P6K4Y5</accession>
<feature type="compositionally biased region" description="Basic and acidic residues" evidence="1">
    <location>
        <begin position="50"/>
        <end position="80"/>
    </location>
</feature>
<proteinExistence type="predicted"/>
<organism evidence="2 3">
    <name type="scientific">Mortierella hygrophila</name>
    <dbReference type="NCBI Taxonomy" id="979708"/>
    <lineage>
        <taxon>Eukaryota</taxon>
        <taxon>Fungi</taxon>
        <taxon>Fungi incertae sedis</taxon>
        <taxon>Mucoromycota</taxon>
        <taxon>Mortierellomycotina</taxon>
        <taxon>Mortierellomycetes</taxon>
        <taxon>Mortierellales</taxon>
        <taxon>Mortierellaceae</taxon>
        <taxon>Mortierella</taxon>
    </lineage>
</organism>
<sequence length="121" mass="13486">MAVPSSMSLRSCLYTTNTQSTGEVICGDVDRNVCKVRQSAISLLQTDAPEPGRDQTVKRNRVNDDSDLTEHDLRLPQRPKLDSDIGNLVLREPLRQSFTASMFQSTGDITNRFEHTSTKSS</sequence>
<evidence type="ECO:0000256" key="1">
    <source>
        <dbReference type="SAM" id="MobiDB-lite"/>
    </source>
</evidence>